<feature type="transmembrane region" description="Helical" evidence="8">
    <location>
        <begin position="129"/>
        <end position="148"/>
    </location>
</feature>
<feature type="domain" description="Cation/H+ exchanger transmembrane" evidence="10">
    <location>
        <begin position="28"/>
        <end position="390"/>
    </location>
</feature>
<dbReference type="EMBL" id="JBHSFY010000002">
    <property type="protein sequence ID" value="MFC4476079.1"/>
    <property type="molecule type" value="Genomic_DNA"/>
</dbReference>
<keyword evidence="6" id="KW-0406">Ion transport</keyword>
<proteinExistence type="predicted"/>
<evidence type="ECO:0000256" key="2">
    <source>
        <dbReference type="ARBA" id="ARBA00022448"/>
    </source>
</evidence>
<evidence type="ECO:0000256" key="8">
    <source>
        <dbReference type="SAM" id="Phobius"/>
    </source>
</evidence>
<dbReference type="InterPro" id="IPR006153">
    <property type="entry name" value="Cation/H_exchanger_TM"/>
</dbReference>
<dbReference type="InterPro" id="IPR006016">
    <property type="entry name" value="UspA"/>
</dbReference>
<keyword evidence="3" id="KW-0050">Antiport</keyword>
<evidence type="ECO:0000256" key="1">
    <source>
        <dbReference type="ARBA" id="ARBA00004141"/>
    </source>
</evidence>
<evidence type="ECO:0000256" key="3">
    <source>
        <dbReference type="ARBA" id="ARBA00022449"/>
    </source>
</evidence>
<evidence type="ECO:0000313" key="12">
    <source>
        <dbReference type="Proteomes" id="UP001596003"/>
    </source>
</evidence>
<comment type="caution">
    <text evidence="11">The sequence shown here is derived from an EMBL/GenBank/DDBJ whole genome shotgun (WGS) entry which is preliminary data.</text>
</comment>
<dbReference type="InterPro" id="IPR038770">
    <property type="entry name" value="Na+/solute_symporter_sf"/>
</dbReference>
<dbReference type="PANTHER" id="PTHR43562">
    <property type="entry name" value="NAPA-TYPE SODIUM/HYDROGEN ANTIPORTER"/>
    <property type="match status" value="1"/>
</dbReference>
<feature type="transmembrane region" description="Helical" evidence="8">
    <location>
        <begin position="20"/>
        <end position="37"/>
    </location>
</feature>
<feature type="domain" description="UspA" evidence="9">
    <location>
        <begin position="418"/>
        <end position="545"/>
    </location>
</feature>
<evidence type="ECO:0000256" key="4">
    <source>
        <dbReference type="ARBA" id="ARBA00022692"/>
    </source>
</evidence>
<feature type="transmembrane region" description="Helical" evidence="8">
    <location>
        <begin position="283"/>
        <end position="302"/>
    </location>
</feature>
<reference evidence="12" key="1">
    <citation type="journal article" date="2019" name="Int. J. Syst. Evol. Microbiol.">
        <title>The Global Catalogue of Microorganisms (GCM) 10K type strain sequencing project: providing services to taxonomists for standard genome sequencing and annotation.</title>
        <authorList>
            <consortium name="The Broad Institute Genomics Platform"/>
            <consortium name="The Broad Institute Genome Sequencing Center for Infectious Disease"/>
            <person name="Wu L."/>
            <person name="Ma J."/>
        </authorList>
    </citation>
    <scope>NUCLEOTIDE SEQUENCE [LARGE SCALE GENOMIC DNA]</scope>
    <source>
        <strain evidence="12">NBRC 103627</strain>
    </source>
</reference>
<dbReference type="Pfam" id="PF00999">
    <property type="entry name" value="Na_H_Exchanger"/>
    <property type="match status" value="1"/>
</dbReference>
<evidence type="ECO:0000313" key="11">
    <source>
        <dbReference type="EMBL" id="MFC4476079.1"/>
    </source>
</evidence>
<dbReference type="Pfam" id="PF00582">
    <property type="entry name" value="Usp"/>
    <property type="match status" value="1"/>
</dbReference>
<feature type="transmembrane region" description="Helical" evidence="8">
    <location>
        <begin position="227"/>
        <end position="246"/>
    </location>
</feature>
<keyword evidence="4 8" id="KW-0812">Transmembrane</keyword>
<feature type="transmembrane region" description="Helical" evidence="8">
    <location>
        <begin position="69"/>
        <end position="88"/>
    </location>
</feature>
<accession>A0ABV8ZAR0</accession>
<feature type="transmembrane region" description="Helical" evidence="8">
    <location>
        <begin position="370"/>
        <end position="389"/>
    </location>
</feature>
<feature type="transmembrane region" description="Helical" evidence="8">
    <location>
        <begin position="342"/>
        <end position="364"/>
    </location>
</feature>
<keyword evidence="5 8" id="KW-1133">Transmembrane helix</keyword>
<sequence length="715" mass="79010">MIEFFRHLLQEFELPLSNPVLIFSLILFIILLCPILLKKINIPGIIGLIISGVIIGPHGLNILAKNSAVDLFSTIGLLYIMFIAGLELDMNEFKANRNKSLLFGFFTFILPLSIGFPVCFYLLKYDFNASFLTASMFATHTLVAYPIVSKLGIAKNQAVAITVGGTILTDTAVLIILAVIMGSSQGNLNQAFWVKLIISLAIFSAIMFLIIPRVAKWFFKKLESEKHAHYIFVLSVVFFAAFLAEVAGVEPIIGAFVAGLALNPLIPHSSALMNRIEFMGNSLFIPFFLISVGMLVDVSVILSGPTALIVAGTLSVVAIFGKWIAAFFTQIVFKYTRTERQLIFGLSSAHAAATLAVILVGFKAKILDENILNGTIILILITCIVASFATEKAAKKIAICEEEISHEDADRDQILDEHILIPLAKSSAAASLLDFALLIKDKKSSNPVTLLTIVPNNNQAEKNILKYRKAADKFVIQGSASEVKINTIARIDHNPASGIARTSKEIMSDIVIVGWPRKTGFIDKIFGENVDSIINNVDKTLFICRFQKNFIEEKRLVFICPPFSERGIGFHLLMQKVSRLAQELSIPIVIYGEERTYQAIQQIASHLKLNSKFGFKNVSDWEDFESISGEIKPTDLVVVNLSRKGSISYQSIFDKLPTKFEKYFDSNNVMLVYPQDDRKESAMDAYEDFTASPLAKGIEAIEQIGRGLGSILKKS</sequence>
<dbReference type="Gene3D" id="1.20.1530.20">
    <property type="match status" value="1"/>
</dbReference>
<comment type="subcellular location">
    <subcellularLocation>
        <location evidence="1">Membrane</location>
        <topology evidence="1">Multi-pass membrane protein</topology>
    </subcellularLocation>
</comment>
<gene>
    <name evidence="11" type="ORF">ACFO3N_03290</name>
</gene>
<evidence type="ECO:0000259" key="10">
    <source>
        <dbReference type="Pfam" id="PF00999"/>
    </source>
</evidence>
<organism evidence="11 12">
    <name type="scientific">Flavobacterium chungangensis</name>
    <dbReference type="NCBI Taxonomy" id="2708132"/>
    <lineage>
        <taxon>Bacteria</taxon>
        <taxon>Pseudomonadati</taxon>
        <taxon>Bacteroidota</taxon>
        <taxon>Flavobacteriia</taxon>
        <taxon>Flavobacteriales</taxon>
        <taxon>Flavobacteriaceae</taxon>
        <taxon>Flavobacterium</taxon>
    </lineage>
</organism>
<feature type="transmembrane region" description="Helical" evidence="8">
    <location>
        <begin position="160"/>
        <end position="180"/>
    </location>
</feature>
<keyword evidence="7 8" id="KW-0472">Membrane</keyword>
<protein>
    <submittedName>
        <fullName evidence="11">Cation:proton antiporter</fullName>
    </submittedName>
</protein>
<feature type="transmembrane region" description="Helical" evidence="8">
    <location>
        <begin position="100"/>
        <end position="123"/>
    </location>
</feature>
<dbReference type="Proteomes" id="UP001596003">
    <property type="component" value="Unassembled WGS sequence"/>
</dbReference>
<feature type="transmembrane region" description="Helical" evidence="8">
    <location>
        <begin position="192"/>
        <end position="215"/>
    </location>
</feature>
<dbReference type="Gene3D" id="3.40.50.620">
    <property type="entry name" value="HUPs"/>
    <property type="match status" value="1"/>
</dbReference>
<evidence type="ECO:0000259" key="9">
    <source>
        <dbReference type="Pfam" id="PF00582"/>
    </source>
</evidence>
<evidence type="ECO:0000256" key="6">
    <source>
        <dbReference type="ARBA" id="ARBA00023065"/>
    </source>
</evidence>
<name>A0ABV8ZAR0_9FLAO</name>
<keyword evidence="2" id="KW-0813">Transport</keyword>
<dbReference type="SUPFAM" id="SSF52402">
    <property type="entry name" value="Adenine nucleotide alpha hydrolases-like"/>
    <property type="match status" value="1"/>
</dbReference>
<keyword evidence="12" id="KW-1185">Reference proteome</keyword>
<feature type="transmembrane region" description="Helical" evidence="8">
    <location>
        <begin position="252"/>
        <end position="271"/>
    </location>
</feature>
<evidence type="ECO:0000256" key="7">
    <source>
        <dbReference type="ARBA" id="ARBA00023136"/>
    </source>
</evidence>
<evidence type="ECO:0000256" key="5">
    <source>
        <dbReference type="ARBA" id="ARBA00022989"/>
    </source>
</evidence>
<dbReference type="PANTHER" id="PTHR43562:SF4">
    <property type="entry name" value="NA(+)_H(+) ANTIPORTER NHAS5"/>
    <property type="match status" value="1"/>
</dbReference>
<feature type="transmembrane region" description="Helical" evidence="8">
    <location>
        <begin position="44"/>
        <end position="63"/>
    </location>
</feature>
<feature type="transmembrane region" description="Helical" evidence="8">
    <location>
        <begin position="308"/>
        <end position="333"/>
    </location>
</feature>
<dbReference type="RefSeq" id="WP_379795214.1">
    <property type="nucleotide sequence ID" value="NZ_JBHSFY010000002.1"/>
</dbReference>
<dbReference type="InterPro" id="IPR014729">
    <property type="entry name" value="Rossmann-like_a/b/a_fold"/>
</dbReference>